<dbReference type="EC" id="3.4.19.12" evidence="2"/>
<gene>
    <name evidence="5" type="ORF">LSALG_LOCUS6431</name>
</gene>
<feature type="compositionally biased region" description="Gly residues" evidence="3">
    <location>
        <begin position="624"/>
        <end position="634"/>
    </location>
</feature>
<name>A0AA35UWI2_LACSI</name>
<keyword evidence="2" id="KW-0788">Thiol protease</keyword>
<accession>A0AA35UWI2</accession>
<organism evidence="5 6">
    <name type="scientific">Lactuca saligna</name>
    <name type="common">Willowleaf lettuce</name>
    <dbReference type="NCBI Taxonomy" id="75948"/>
    <lineage>
        <taxon>Eukaryota</taxon>
        <taxon>Viridiplantae</taxon>
        <taxon>Streptophyta</taxon>
        <taxon>Embryophyta</taxon>
        <taxon>Tracheophyta</taxon>
        <taxon>Spermatophyta</taxon>
        <taxon>Magnoliopsida</taxon>
        <taxon>eudicotyledons</taxon>
        <taxon>Gunneridae</taxon>
        <taxon>Pentapetalae</taxon>
        <taxon>asterids</taxon>
        <taxon>campanulids</taxon>
        <taxon>Asterales</taxon>
        <taxon>Asteraceae</taxon>
        <taxon>Cichorioideae</taxon>
        <taxon>Cichorieae</taxon>
        <taxon>Lactucinae</taxon>
        <taxon>Lactuca</taxon>
    </lineage>
</organism>
<dbReference type="AlphaFoldDB" id="A0AA35UWI2"/>
<keyword evidence="2" id="KW-0378">Hydrolase</keyword>
<feature type="region of interest" description="Disordered" evidence="3">
    <location>
        <begin position="22"/>
        <end position="54"/>
    </location>
</feature>
<proteinExistence type="inferred from homology"/>
<evidence type="ECO:0000256" key="1">
    <source>
        <dbReference type="ARBA" id="ARBA00009085"/>
    </source>
</evidence>
<dbReference type="PROSITE" id="PS50235">
    <property type="entry name" value="USP_3"/>
    <property type="match status" value="1"/>
</dbReference>
<dbReference type="Proteomes" id="UP001177003">
    <property type="component" value="Chromosome 0"/>
</dbReference>
<dbReference type="InterPro" id="IPR038765">
    <property type="entry name" value="Papain-like_cys_pep_sf"/>
</dbReference>
<dbReference type="PANTHER" id="PTHR24006:SF781">
    <property type="entry name" value="LD34905P"/>
    <property type="match status" value="1"/>
</dbReference>
<dbReference type="InterPro" id="IPR028889">
    <property type="entry name" value="USP"/>
</dbReference>
<dbReference type="Pfam" id="PF00443">
    <property type="entry name" value="UCH"/>
    <property type="match status" value="1"/>
</dbReference>
<feature type="region of interest" description="Disordered" evidence="3">
    <location>
        <begin position="591"/>
        <end position="683"/>
    </location>
</feature>
<dbReference type="GO" id="GO:0005829">
    <property type="term" value="C:cytosol"/>
    <property type="evidence" value="ECO:0007669"/>
    <property type="project" value="TreeGrafter"/>
</dbReference>
<dbReference type="CDD" id="cd02667">
    <property type="entry name" value="Peptidase_C19K"/>
    <property type="match status" value="1"/>
</dbReference>
<dbReference type="InterPro" id="IPR018200">
    <property type="entry name" value="USP_CS"/>
</dbReference>
<dbReference type="GO" id="GO:0016579">
    <property type="term" value="P:protein deubiquitination"/>
    <property type="evidence" value="ECO:0007669"/>
    <property type="project" value="InterPro"/>
</dbReference>
<comment type="similarity">
    <text evidence="1 2">Belongs to the peptidase C19 family.</text>
</comment>
<dbReference type="InterPro" id="IPR050164">
    <property type="entry name" value="Peptidase_C19"/>
</dbReference>
<dbReference type="GO" id="GO:0005634">
    <property type="term" value="C:nucleus"/>
    <property type="evidence" value="ECO:0007669"/>
    <property type="project" value="TreeGrafter"/>
</dbReference>
<feature type="compositionally biased region" description="Polar residues" evidence="3">
    <location>
        <begin position="602"/>
        <end position="612"/>
    </location>
</feature>
<protein>
    <recommendedName>
        <fullName evidence="2">Ubiquitin carboxyl-terminal hydrolase</fullName>
        <ecNumber evidence="2">3.4.19.12</ecNumber>
    </recommendedName>
</protein>
<reference evidence="5" key="1">
    <citation type="submission" date="2023-04" db="EMBL/GenBank/DDBJ databases">
        <authorList>
            <person name="Vijverberg K."/>
            <person name="Xiong W."/>
            <person name="Schranz E."/>
        </authorList>
    </citation>
    <scope>NUCLEOTIDE SEQUENCE</scope>
</reference>
<dbReference type="GO" id="GO:0006508">
    <property type="term" value="P:proteolysis"/>
    <property type="evidence" value="ECO:0007669"/>
    <property type="project" value="UniProtKB-KW"/>
</dbReference>
<sequence length="812" mass="89430">MIIFRNNNLSFFQKSVGISTSFSGGDQGQMGKKLKKKTNRNAQKEKHFPTSSRNNISEKIPTMVVDGGKGYLIEGQVNQEANITRKKEVVQHPTPNPFGHSKQNHHPLAIQFANPNLRFCFPCNTLIPVQVSEENGDEKDAFSSVVKVLKTRPSSEKNTLDVEDVWFGNGSVITEVKSVNTEITPENSGGFYMVKGLNNLGNTCFFNSILQNLLAMDRLRDHFMKLETPVGPLSVSLKKLFVKTNPSTIDKSIINPRPLFNSICTMASQFKGYQQQDSHELLRFLLDGLCNEECSKDKNVQKENPTFVDALFGGQICSSVSCLECGHTSNVYEPYLDLSLPLPTKKSTSKKMPLVSKSKKPNTPPKRREKIETKVHKASDPSPPATQEDIMEKISGITITESGIPPDDCNGNSNSSDILSWLDYLEPTKASSDSWLDYLDPCSSNDHDMVSRNGIQDSGDGNEHIWEDIDEAPRVQESEILLLPYKELTSTSNGNEIAEEASDFDGFGGLFDEPEVEVVSGPSVKNNSDFDSDELDNSDCQVSVDKCLAYFTTSEILSKTDHAWQCEQCTKALLEQRTRLKNKTNGIGIGIPSDSGIEHSFPNGNGIQSIPSDSGVEDSVPNGVGNGNGNGNRNGNGVASEMEERGSEENGGNSGLSSHHQSSVTDSNGHDSNGVEDEVDSSSVKVIRDASKRILISKVPPILTIHLKRLSQDARGRLSKLNGHVDFKDTIDLEPYMDPSCCKDKGGERYQYGLIGVVEHSGSARGGHYVAYVRGGLKDDWVWYHASDAHVRQVSLEDVFACEAYILFYEKM</sequence>
<dbReference type="PANTHER" id="PTHR24006">
    <property type="entry name" value="UBIQUITIN CARBOXYL-TERMINAL HYDROLASE"/>
    <property type="match status" value="1"/>
</dbReference>
<feature type="domain" description="USP" evidence="4">
    <location>
        <begin position="195"/>
        <end position="812"/>
    </location>
</feature>
<evidence type="ECO:0000259" key="4">
    <source>
        <dbReference type="PROSITE" id="PS50235"/>
    </source>
</evidence>
<keyword evidence="2" id="KW-0645">Protease</keyword>
<feature type="compositionally biased region" description="Basic residues" evidence="3">
    <location>
        <begin position="357"/>
        <end position="368"/>
    </location>
</feature>
<dbReference type="Gene3D" id="3.90.70.10">
    <property type="entry name" value="Cysteine proteinases"/>
    <property type="match status" value="2"/>
</dbReference>
<dbReference type="PROSITE" id="PS00973">
    <property type="entry name" value="USP_2"/>
    <property type="match status" value="1"/>
</dbReference>
<dbReference type="PROSITE" id="PS00972">
    <property type="entry name" value="USP_1"/>
    <property type="match status" value="1"/>
</dbReference>
<dbReference type="SUPFAM" id="SSF54001">
    <property type="entry name" value="Cysteine proteinases"/>
    <property type="match status" value="1"/>
</dbReference>
<keyword evidence="2" id="KW-0833">Ubl conjugation pathway</keyword>
<feature type="region of interest" description="Disordered" evidence="3">
    <location>
        <begin position="345"/>
        <end position="387"/>
    </location>
</feature>
<evidence type="ECO:0000313" key="5">
    <source>
        <dbReference type="EMBL" id="CAI9265849.1"/>
    </source>
</evidence>
<evidence type="ECO:0000313" key="6">
    <source>
        <dbReference type="Proteomes" id="UP001177003"/>
    </source>
</evidence>
<comment type="catalytic activity">
    <reaction evidence="2">
        <text>Thiol-dependent hydrolysis of ester, thioester, amide, peptide and isopeptide bonds formed by the C-terminal Gly of ubiquitin (a 76-residue protein attached to proteins as an intracellular targeting signal).</text>
        <dbReference type="EC" id="3.4.19.12"/>
    </reaction>
</comment>
<evidence type="ECO:0000256" key="3">
    <source>
        <dbReference type="SAM" id="MobiDB-lite"/>
    </source>
</evidence>
<keyword evidence="6" id="KW-1185">Reference proteome</keyword>
<feature type="compositionally biased region" description="Basic and acidic residues" evidence="3">
    <location>
        <begin position="369"/>
        <end position="379"/>
    </location>
</feature>
<comment type="function">
    <text evidence="2">Recognizes and hydrolyzes the peptide bond at the C-terminal Gly of ubiquitin. Involved in the processing of poly-ubiquitin precursors as well as that of ubiquitinated proteins.</text>
</comment>
<dbReference type="EMBL" id="OX465086">
    <property type="protein sequence ID" value="CAI9265849.1"/>
    <property type="molecule type" value="Genomic_DNA"/>
</dbReference>
<dbReference type="GO" id="GO:0004843">
    <property type="term" value="F:cysteine-type deubiquitinase activity"/>
    <property type="evidence" value="ECO:0007669"/>
    <property type="project" value="UniProtKB-UniRule"/>
</dbReference>
<evidence type="ECO:0000256" key="2">
    <source>
        <dbReference type="RuleBase" id="RU366025"/>
    </source>
</evidence>
<dbReference type="InterPro" id="IPR001394">
    <property type="entry name" value="Peptidase_C19_UCH"/>
</dbReference>